<name>A0A5C7IS24_9ROSI</name>
<organism evidence="5 6">
    <name type="scientific">Acer yangbiense</name>
    <dbReference type="NCBI Taxonomy" id="1000413"/>
    <lineage>
        <taxon>Eukaryota</taxon>
        <taxon>Viridiplantae</taxon>
        <taxon>Streptophyta</taxon>
        <taxon>Embryophyta</taxon>
        <taxon>Tracheophyta</taxon>
        <taxon>Spermatophyta</taxon>
        <taxon>Magnoliopsida</taxon>
        <taxon>eudicotyledons</taxon>
        <taxon>Gunneridae</taxon>
        <taxon>Pentapetalae</taxon>
        <taxon>rosids</taxon>
        <taxon>malvids</taxon>
        <taxon>Sapindales</taxon>
        <taxon>Sapindaceae</taxon>
        <taxon>Hippocastanoideae</taxon>
        <taxon>Acereae</taxon>
        <taxon>Acer</taxon>
    </lineage>
</organism>
<gene>
    <name evidence="5" type="ORF">EZV62_006087</name>
</gene>
<evidence type="ECO:0008006" key="7">
    <source>
        <dbReference type="Google" id="ProtNLM"/>
    </source>
</evidence>
<dbReference type="InterPro" id="IPR058921">
    <property type="entry name" value="PAP/OAS1-rel"/>
</dbReference>
<comment type="caution">
    <text evidence="5">The sequence shown here is derived from an EMBL/GenBank/DDBJ whole genome shotgun (WGS) entry which is preliminary data.</text>
</comment>
<dbReference type="EMBL" id="VAHF01000002">
    <property type="protein sequence ID" value="TXG71152.1"/>
    <property type="molecule type" value="Genomic_DNA"/>
</dbReference>
<feature type="compositionally biased region" description="Basic and acidic residues" evidence="1">
    <location>
        <begin position="406"/>
        <end position="417"/>
    </location>
</feature>
<evidence type="ECO:0000313" key="6">
    <source>
        <dbReference type="Proteomes" id="UP000323000"/>
    </source>
</evidence>
<dbReference type="Proteomes" id="UP000323000">
    <property type="component" value="Chromosome 2"/>
</dbReference>
<dbReference type="Pfam" id="PF22600">
    <property type="entry name" value="MTPAP-like_central"/>
    <property type="match status" value="1"/>
</dbReference>
<dbReference type="InterPro" id="IPR043519">
    <property type="entry name" value="NT_sf"/>
</dbReference>
<evidence type="ECO:0000256" key="2">
    <source>
        <dbReference type="SAM" id="Phobius"/>
    </source>
</evidence>
<dbReference type="SUPFAM" id="SSF81301">
    <property type="entry name" value="Nucleotidyltransferase"/>
    <property type="match status" value="1"/>
</dbReference>
<reference evidence="6" key="1">
    <citation type="journal article" date="2019" name="Gigascience">
        <title>De novo genome assembly of the endangered Acer yangbiense, a plant species with extremely small populations endemic to Yunnan Province, China.</title>
        <authorList>
            <person name="Yang J."/>
            <person name="Wariss H.M."/>
            <person name="Tao L."/>
            <person name="Zhang R."/>
            <person name="Yun Q."/>
            <person name="Hollingsworth P."/>
            <person name="Dao Z."/>
            <person name="Luo G."/>
            <person name="Guo H."/>
            <person name="Ma Y."/>
            <person name="Sun W."/>
        </authorList>
    </citation>
    <scope>NUCLEOTIDE SEQUENCE [LARGE SCALE GENOMIC DNA]</scope>
    <source>
        <strain evidence="6">cv. Malutang</strain>
    </source>
</reference>
<dbReference type="CDD" id="cd05402">
    <property type="entry name" value="NT_PAP_TUTase"/>
    <property type="match status" value="1"/>
</dbReference>
<dbReference type="InterPro" id="IPR058920">
    <property type="entry name" value="PAP-OAS1-bd-rel"/>
</dbReference>
<accession>A0A5C7IS24</accession>
<dbReference type="PANTHER" id="PTHR45979">
    <property type="entry name" value="PAP/OAS1 SUBSTRATE-BINDING DOMAIN SUPERFAMILY"/>
    <property type="match status" value="1"/>
</dbReference>
<protein>
    <recommendedName>
        <fullName evidence="7">Polymerase nucleotidyl transferase domain-containing protein</fullName>
    </recommendedName>
</protein>
<evidence type="ECO:0000259" key="3">
    <source>
        <dbReference type="Pfam" id="PF22600"/>
    </source>
</evidence>
<feature type="transmembrane region" description="Helical" evidence="2">
    <location>
        <begin position="254"/>
        <end position="274"/>
    </location>
</feature>
<dbReference type="OrthoDB" id="273917at2759"/>
<dbReference type="Gene3D" id="3.30.460.10">
    <property type="entry name" value="Beta Polymerase, domain 2"/>
    <property type="match status" value="1"/>
</dbReference>
<feature type="compositionally biased region" description="Polar residues" evidence="1">
    <location>
        <begin position="350"/>
        <end position="405"/>
    </location>
</feature>
<keyword evidence="6" id="KW-1185">Reference proteome</keyword>
<proteinExistence type="predicted"/>
<dbReference type="Pfam" id="PF26180">
    <property type="entry name" value="PAP-OAS1"/>
    <property type="match status" value="1"/>
</dbReference>
<feature type="region of interest" description="Disordered" evidence="1">
    <location>
        <begin position="342"/>
        <end position="417"/>
    </location>
</feature>
<keyword evidence="2" id="KW-0812">Transmembrane</keyword>
<feature type="domain" description="Poly(A) RNA polymerase mitochondrial-like central palm" evidence="3">
    <location>
        <begin position="41"/>
        <end position="161"/>
    </location>
</feature>
<dbReference type="InterPro" id="IPR054708">
    <property type="entry name" value="MTPAP-like_central"/>
</dbReference>
<keyword evidence="2" id="KW-1133">Transmembrane helix</keyword>
<feature type="region of interest" description="Disordered" evidence="1">
    <location>
        <begin position="477"/>
        <end position="504"/>
    </location>
</feature>
<evidence type="ECO:0000259" key="4">
    <source>
        <dbReference type="Pfam" id="PF26180"/>
    </source>
</evidence>
<dbReference type="AlphaFoldDB" id="A0A5C7IS24"/>
<keyword evidence="2" id="KW-0472">Membrane</keyword>
<dbReference type="PANTHER" id="PTHR45979:SF30">
    <property type="entry name" value="NUCLEOTIDYLTRANSFERASE"/>
    <property type="match status" value="1"/>
</dbReference>
<evidence type="ECO:0000313" key="5">
    <source>
        <dbReference type="EMBL" id="TXG71152.1"/>
    </source>
</evidence>
<evidence type="ECO:0000256" key="1">
    <source>
        <dbReference type="SAM" id="MobiDB-lite"/>
    </source>
</evidence>
<sequence>MDGHEGQAQPSGFYFNGLLPNEADSSTRVLDRERWSRAEKRVAELITCIQPNKHSEIQRNAIESYMRRLITKCFPCQVLAYGSVPLQTYLPDGEIDLTAISKNQDLKWYDILKEVLENEIERENVELCVKDVEIIPAKVLIVKCIVENIAVDISFNQLVGLCALCFLEKRRILGAQHSLISTYALETLVLYIFHAFDNSFAGPLEGLVPRSSIPYMAAVDPPRRDGGELLLSKSVYAYIAAYTVLPLGQRNPDFKLTVSILLIICFGTTTLGLVSMKITFLKFLVLFLMGLDNWPNYLNAQKRTQLLRSYSFSNNVSNTSFEVIENPTGSDSNAVVKYASHAPHGVPSQHGKQSLTQISRTGNVSPVSRTESQEVFANTTSPMSSDQNNGLQNISSYENSQTDMGRSSRSDSLRNEEHDRNLAVWTISKSGLWTYGYSGIALPPVVTPYQHGPNPIYGYPADPNLVYGYPAEHFSGVDEASHVDEDPSSVLDHRVHDSEFPSPD</sequence>
<feature type="domain" description="PAP/OAS1 substrate-binding-related" evidence="4">
    <location>
        <begin position="162"/>
        <end position="207"/>
    </location>
</feature>